<dbReference type="RefSeq" id="WP_187820009.1">
    <property type="nucleotide sequence ID" value="NZ_JACTVJ010000052.1"/>
</dbReference>
<sequence length="306" mass="33849">MPTEDVLPATPVPSQRPAPYPLGSADDEVSRLLEQCAYYRPQARSLIDRLGVQPGWRTADVGCGPLGILDLLAARTGPTGQVLGLDAQPRMLETARQLLKDHEHVRLEQADAYSCHDHTGLDFAHSRLLLANLPRPEQIITSMVRMVRPGGYVAFQEIDWQSWSCVPYSAAWEELRGRLAEAWSGDVHIGQRLPRLLGSAGLTDITVDASTRILEPDDAQFGLLLYFAKIQRQRLLDTGLSHAEQDRLVQAIRRHLAQPGCLVVDSLLFQAWGKVPDSPETAAKQHSAPAKRVADRPLSEPDCDPR</sequence>
<proteinExistence type="predicted"/>
<dbReference type="InterPro" id="IPR025714">
    <property type="entry name" value="Methyltranfer_dom"/>
</dbReference>
<dbReference type="Pfam" id="PF13847">
    <property type="entry name" value="Methyltransf_31"/>
    <property type="match status" value="1"/>
</dbReference>
<dbReference type="GO" id="GO:0032259">
    <property type="term" value="P:methylation"/>
    <property type="evidence" value="ECO:0007669"/>
    <property type="project" value="UniProtKB-KW"/>
</dbReference>
<dbReference type="Gene3D" id="3.40.50.150">
    <property type="entry name" value="Vaccinia Virus protein VP39"/>
    <property type="match status" value="1"/>
</dbReference>
<dbReference type="Proteomes" id="UP000642284">
    <property type="component" value="Unassembled WGS sequence"/>
</dbReference>
<accession>A0ABR7SZ18</accession>
<keyword evidence="3" id="KW-0808">Transferase</keyword>
<feature type="compositionally biased region" description="Pro residues" evidence="1">
    <location>
        <begin position="10"/>
        <end position="20"/>
    </location>
</feature>
<gene>
    <name evidence="3" type="ORF">H9Y04_44745</name>
</gene>
<dbReference type="InterPro" id="IPR029063">
    <property type="entry name" value="SAM-dependent_MTases_sf"/>
</dbReference>
<dbReference type="PANTHER" id="PTHR43861">
    <property type="entry name" value="TRANS-ACONITATE 2-METHYLTRANSFERASE-RELATED"/>
    <property type="match status" value="1"/>
</dbReference>
<keyword evidence="4" id="KW-1185">Reference proteome</keyword>
<dbReference type="GO" id="GO:0008168">
    <property type="term" value="F:methyltransferase activity"/>
    <property type="evidence" value="ECO:0007669"/>
    <property type="project" value="UniProtKB-KW"/>
</dbReference>
<dbReference type="PANTHER" id="PTHR43861:SF1">
    <property type="entry name" value="TRANS-ACONITATE 2-METHYLTRANSFERASE"/>
    <property type="match status" value="1"/>
</dbReference>
<evidence type="ECO:0000313" key="4">
    <source>
        <dbReference type="Proteomes" id="UP000642284"/>
    </source>
</evidence>
<organism evidence="3 4">
    <name type="scientific">Streptomyces polyasparticus</name>
    <dbReference type="NCBI Taxonomy" id="2767826"/>
    <lineage>
        <taxon>Bacteria</taxon>
        <taxon>Bacillati</taxon>
        <taxon>Actinomycetota</taxon>
        <taxon>Actinomycetes</taxon>
        <taxon>Kitasatosporales</taxon>
        <taxon>Streptomycetaceae</taxon>
        <taxon>Streptomyces</taxon>
    </lineage>
</organism>
<dbReference type="CDD" id="cd02440">
    <property type="entry name" value="AdoMet_MTases"/>
    <property type="match status" value="1"/>
</dbReference>
<feature type="region of interest" description="Disordered" evidence="1">
    <location>
        <begin position="1"/>
        <end position="24"/>
    </location>
</feature>
<keyword evidence="3" id="KW-0489">Methyltransferase</keyword>
<name>A0ABR7SZ18_9ACTN</name>
<dbReference type="EMBL" id="JACTVJ010000052">
    <property type="protein sequence ID" value="MBC9719608.1"/>
    <property type="molecule type" value="Genomic_DNA"/>
</dbReference>
<comment type="caution">
    <text evidence="3">The sequence shown here is derived from an EMBL/GenBank/DDBJ whole genome shotgun (WGS) entry which is preliminary data.</text>
</comment>
<protein>
    <submittedName>
        <fullName evidence="3">Methyltransferase domain-containing protein</fullName>
    </submittedName>
</protein>
<feature type="compositionally biased region" description="Basic and acidic residues" evidence="1">
    <location>
        <begin position="292"/>
        <end position="306"/>
    </location>
</feature>
<evidence type="ECO:0000313" key="3">
    <source>
        <dbReference type="EMBL" id="MBC9719608.1"/>
    </source>
</evidence>
<feature type="region of interest" description="Disordered" evidence="1">
    <location>
        <begin position="278"/>
        <end position="306"/>
    </location>
</feature>
<dbReference type="SUPFAM" id="SSF53335">
    <property type="entry name" value="S-adenosyl-L-methionine-dependent methyltransferases"/>
    <property type="match status" value="1"/>
</dbReference>
<evidence type="ECO:0000259" key="2">
    <source>
        <dbReference type="Pfam" id="PF13847"/>
    </source>
</evidence>
<feature type="domain" description="Methyltransferase" evidence="2">
    <location>
        <begin position="57"/>
        <end position="176"/>
    </location>
</feature>
<reference evidence="3 4" key="1">
    <citation type="submission" date="2020-08" db="EMBL/GenBank/DDBJ databases">
        <title>Genemic of Streptomyces polyaspartic.</title>
        <authorList>
            <person name="Liu W."/>
        </authorList>
    </citation>
    <scope>NUCLEOTIDE SEQUENCE [LARGE SCALE GENOMIC DNA]</scope>
    <source>
        <strain evidence="3 4">TRM66268-LWL</strain>
    </source>
</reference>
<evidence type="ECO:0000256" key="1">
    <source>
        <dbReference type="SAM" id="MobiDB-lite"/>
    </source>
</evidence>